<evidence type="ECO:0000259" key="7">
    <source>
        <dbReference type="Pfam" id="PF01266"/>
    </source>
</evidence>
<evidence type="ECO:0000313" key="9">
    <source>
        <dbReference type="Proteomes" id="UP001152646"/>
    </source>
</evidence>
<evidence type="ECO:0000256" key="5">
    <source>
        <dbReference type="ARBA" id="ARBA00023002"/>
    </source>
</evidence>
<gene>
    <name evidence="8" type="ORF">PSALAMII_LOCUS8152</name>
</gene>
<organism evidence="8 9">
    <name type="scientific">Penicillium salamii</name>
    <dbReference type="NCBI Taxonomy" id="1612424"/>
    <lineage>
        <taxon>Eukaryota</taxon>
        <taxon>Fungi</taxon>
        <taxon>Dikarya</taxon>
        <taxon>Ascomycota</taxon>
        <taxon>Pezizomycotina</taxon>
        <taxon>Eurotiomycetes</taxon>
        <taxon>Eurotiomycetidae</taxon>
        <taxon>Eurotiales</taxon>
        <taxon>Aspergillaceae</taxon>
        <taxon>Penicillium</taxon>
    </lineage>
</organism>
<accession>A0A9W4JIJ3</accession>
<dbReference type="GO" id="GO:0008115">
    <property type="term" value="F:sarcosine oxidase activity"/>
    <property type="evidence" value="ECO:0007669"/>
    <property type="project" value="TreeGrafter"/>
</dbReference>
<comment type="cofactor">
    <cofactor evidence="1">
        <name>FAD</name>
        <dbReference type="ChEBI" id="CHEBI:57692"/>
    </cofactor>
</comment>
<keyword evidence="5" id="KW-0560">Oxidoreductase</keyword>
<protein>
    <recommendedName>
        <fullName evidence="7">FAD dependent oxidoreductase domain-containing protein</fullName>
    </recommendedName>
</protein>
<feature type="compositionally biased region" description="Basic and acidic residues" evidence="6">
    <location>
        <begin position="445"/>
        <end position="458"/>
    </location>
</feature>
<dbReference type="PANTHER" id="PTHR10961">
    <property type="entry name" value="PEROXISOMAL SARCOSINE OXIDASE"/>
    <property type="match status" value="1"/>
</dbReference>
<dbReference type="PANTHER" id="PTHR10961:SF26">
    <property type="entry name" value="L-SACCHAROPINE OXIDASE"/>
    <property type="match status" value="1"/>
</dbReference>
<dbReference type="AlphaFoldDB" id="A0A9W4JIJ3"/>
<feature type="domain" description="FAD dependent oxidoreductase" evidence="7">
    <location>
        <begin position="10"/>
        <end position="142"/>
    </location>
</feature>
<keyword evidence="4" id="KW-0274">FAD</keyword>
<evidence type="ECO:0000256" key="4">
    <source>
        <dbReference type="ARBA" id="ARBA00022827"/>
    </source>
</evidence>
<dbReference type="Gene3D" id="3.30.9.10">
    <property type="entry name" value="D-Amino Acid Oxidase, subunit A, domain 2"/>
    <property type="match status" value="2"/>
</dbReference>
<evidence type="ECO:0000256" key="6">
    <source>
        <dbReference type="SAM" id="MobiDB-lite"/>
    </source>
</evidence>
<sequence>MASSRLTTKVIVVGGGGTMGSSTALHLIRAGYTPSNITVLDTYPIPSAQSAGYDLNKIMGIRLRNGPDLQLSLEALDMWTNDPLFKPFFHKVGMIDCSSSDEGIANLKRKYQSLLDANIGLEKTNWLLDTEEDILKKVPAFTKDQVKVMFRAIGLIMAVADRSAGSRGGKVSSVVMGAGLLQPRPSTRSDISSRIRVSILDLESMQQSGTFKRPLFAADAITVNGVEAVDGTKYYADKVVLAAGAWSPTLVDLDDQCVSKAWVFAHIQLIPEEVAKYKNIPVVYDGEYGFFFEPNEHGVIKVCDEFPGFSRFKQHQPFGATSPKHISVPRSHAKHPTDTYPDASEETIRKAIARFLPQFKHKELFNRSMCWCTDTADANLLICEHPKWKNFILATGDSGFKLLPNIGKHVVELIEGALSSDLADAWRWRPGGDALKSRRGAPAKDLADMPGWRHDAKI</sequence>
<dbReference type="OrthoDB" id="2219495at2759"/>
<evidence type="ECO:0000256" key="3">
    <source>
        <dbReference type="ARBA" id="ARBA00022630"/>
    </source>
</evidence>
<evidence type="ECO:0000256" key="1">
    <source>
        <dbReference type="ARBA" id="ARBA00001974"/>
    </source>
</evidence>
<evidence type="ECO:0000256" key="2">
    <source>
        <dbReference type="ARBA" id="ARBA00010989"/>
    </source>
</evidence>
<dbReference type="InterPro" id="IPR045170">
    <property type="entry name" value="MTOX"/>
</dbReference>
<feature type="region of interest" description="Disordered" evidence="6">
    <location>
        <begin position="437"/>
        <end position="458"/>
    </location>
</feature>
<dbReference type="InterPro" id="IPR006076">
    <property type="entry name" value="FAD-dep_OxRdtase"/>
</dbReference>
<dbReference type="GO" id="GO:0051698">
    <property type="term" value="F:saccharopine oxidase activity"/>
    <property type="evidence" value="ECO:0007669"/>
    <property type="project" value="TreeGrafter"/>
</dbReference>
<comment type="similarity">
    <text evidence="2">Belongs to the MSOX/MTOX family.</text>
</comment>
<dbReference type="Gene3D" id="3.50.50.60">
    <property type="entry name" value="FAD/NAD(P)-binding domain"/>
    <property type="match status" value="1"/>
</dbReference>
<dbReference type="SUPFAM" id="SSF51905">
    <property type="entry name" value="FAD/NAD(P)-binding domain"/>
    <property type="match status" value="1"/>
</dbReference>
<dbReference type="Proteomes" id="UP001152646">
    <property type="component" value="Unassembled WGS sequence"/>
</dbReference>
<dbReference type="GO" id="GO:0050660">
    <property type="term" value="F:flavin adenine dinucleotide binding"/>
    <property type="evidence" value="ECO:0007669"/>
    <property type="project" value="InterPro"/>
</dbReference>
<keyword evidence="3" id="KW-0285">Flavoprotein</keyword>
<proteinExistence type="inferred from homology"/>
<dbReference type="Pfam" id="PF01266">
    <property type="entry name" value="DAO"/>
    <property type="match status" value="2"/>
</dbReference>
<dbReference type="InterPro" id="IPR036188">
    <property type="entry name" value="FAD/NAD-bd_sf"/>
</dbReference>
<feature type="domain" description="FAD dependent oxidoreductase" evidence="7">
    <location>
        <begin position="223"/>
        <end position="413"/>
    </location>
</feature>
<reference evidence="8" key="1">
    <citation type="submission" date="2021-07" db="EMBL/GenBank/DDBJ databases">
        <authorList>
            <person name="Branca A.L. A."/>
        </authorList>
    </citation>
    <scope>NUCLEOTIDE SEQUENCE</scope>
</reference>
<evidence type="ECO:0000313" key="8">
    <source>
        <dbReference type="EMBL" id="CAG8401406.1"/>
    </source>
</evidence>
<dbReference type="EMBL" id="CAJVPA010000206">
    <property type="protein sequence ID" value="CAG8401406.1"/>
    <property type="molecule type" value="Genomic_DNA"/>
</dbReference>
<comment type="caution">
    <text evidence="8">The sequence shown here is derived from an EMBL/GenBank/DDBJ whole genome shotgun (WGS) entry which is preliminary data.</text>
</comment>
<name>A0A9W4JIJ3_9EURO</name>